<feature type="domain" description="N-acetyltransferase" evidence="1">
    <location>
        <begin position="25"/>
        <end position="175"/>
    </location>
</feature>
<dbReference type="Pfam" id="PF13549">
    <property type="entry name" value="ATP-grasp_5"/>
    <property type="match status" value="1"/>
</dbReference>
<dbReference type="InterPro" id="IPR013815">
    <property type="entry name" value="ATP_grasp_subdomain_1"/>
</dbReference>
<proteinExistence type="predicted"/>
<dbReference type="EMBL" id="QTUC01000001">
    <property type="protein sequence ID" value="REF37931.1"/>
    <property type="molecule type" value="Genomic_DNA"/>
</dbReference>
<dbReference type="InterPro" id="IPR003781">
    <property type="entry name" value="CoA-bd"/>
</dbReference>
<dbReference type="SUPFAM" id="SSF55729">
    <property type="entry name" value="Acyl-CoA N-acyltransferases (Nat)"/>
    <property type="match status" value="1"/>
</dbReference>
<dbReference type="SUPFAM" id="SSF51735">
    <property type="entry name" value="NAD(P)-binding Rossmann-fold domains"/>
    <property type="match status" value="1"/>
</dbReference>
<dbReference type="OrthoDB" id="190266at2"/>
<protein>
    <submittedName>
        <fullName evidence="2">Acyl-CoA synthetase (NDP forming)</fullName>
    </submittedName>
</protein>
<dbReference type="RefSeq" id="WP_115851309.1">
    <property type="nucleotide sequence ID" value="NZ_QTUC01000001.1"/>
</dbReference>
<dbReference type="CDD" id="cd04301">
    <property type="entry name" value="NAT_SF"/>
    <property type="match status" value="1"/>
</dbReference>
<name>A0A3D9VKN4_THECX</name>
<evidence type="ECO:0000313" key="3">
    <source>
        <dbReference type="Proteomes" id="UP000256485"/>
    </source>
</evidence>
<dbReference type="Gene3D" id="3.40.50.720">
    <property type="entry name" value="NAD(P)-binding Rossmann-like Domain"/>
    <property type="match status" value="1"/>
</dbReference>
<gene>
    <name evidence="2" type="ORF">DFJ64_3392</name>
</gene>
<keyword evidence="3" id="KW-1185">Reference proteome</keyword>
<evidence type="ECO:0000313" key="2">
    <source>
        <dbReference type="EMBL" id="REF37931.1"/>
    </source>
</evidence>
<dbReference type="InterPro" id="IPR036291">
    <property type="entry name" value="NAD(P)-bd_dom_sf"/>
</dbReference>
<accession>A0A3D9VKN4</accession>
<reference evidence="2 3" key="1">
    <citation type="submission" date="2018-08" db="EMBL/GenBank/DDBJ databases">
        <title>Sequencing the genomes of 1000 actinobacteria strains.</title>
        <authorList>
            <person name="Klenk H.-P."/>
        </authorList>
    </citation>
    <scope>NUCLEOTIDE SEQUENCE [LARGE SCALE GENOMIC DNA]</scope>
    <source>
        <strain evidence="2 3">DSM 22891</strain>
    </source>
</reference>
<dbReference type="GO" id="GO:0005524">
    <property type="term" value="F:ATP binding"/>
    <property type="evidence" value="ECO:0007669"/>
    <property type="project" value="InterPro"/>
</dbReference>
<dbReference type="Gene3D" id="3.30.470.20">
    <property type="entry name" value="ATP-grasp fold, B domain"/>
    <property type="match status" value="1"/>
</dbReference>
<dbReference type="Pfam" id="PF13380">
    <property type="entry name" value="CoA_binding_2"/>
    <property type="match status" value="1"/>
</dbReference>
<dbReference type="SUPFAM" id="SSF56059">
    <property type="entry name" value="Glutathione synthetase ATP-binding domain-like"/>
    <property type="match status" value="1"/>
</dbReference>
<dbReference type="PANTHER" id="PTHR42793">
    <property type="entry name" value="COA BINDING DOMAIN CONTAINING PROTEIN"/>
    <property type="match status" value="1"/>
</dbReference>
<organism evidence="2 3">
    <name type="scientific">Thermasporomyces composti</name>
    <dbReference type="NCBI Taxonomy" id="696763"/>
    <lineage>
        <taxon>Bacteria</taxon>
        <taxon>Bacillati</taxon>
        <taxon>Actinomycetota</taxon>
        <taxon>Actinomycetes</taxon>
        <taxon>Propionibacteriales</taxon>
        <taxon>Nocardioidaceae</taxon>
        <taxon>Thermasporomyces</taxon>
    </lineage>
</organism>
<dbReference type="Pfam" id="PF13607">
    <property type="entry name" value="Succ_CoA_lig"/>
    <property type="match status" value="1"/>
</dbReference>
<dbReference type="Gene3D" id="3.30.1490.20">
    <property type="entry name" value="ATP-grasp fold, A domain"/>
    <property type="match status" value="1"/>
</dbReference>
<dbReference type="PROSITE" id="PS51186">
    <property type="entry name" value="GNAT"/>
    <property type="match status" value="1"/>
</dbReference>
<dbReference type="InterPro" id="IPR032875">
    <property type="entry name" value="Succ_CoA_lig_flav_dom"/>
</dbReference>
<dbReference type="AlphaFoldDB" id="A0A3D9VKN4"/>
<dbReference type="InterPro" id="IPR016181">
    <property type="entry name" value="Acyl_CoA_acyltransferase"/>
</dbReference>
<sequence>MTDAPAPPYPAHWEADVVLSDGGTATLRPIRPDDAELLLAFYDKVSDESKYYRFFAPYPRLSERDVYRFTHVDHRDRVALILTVGQEMIAVGRYDRVGPKDAEVAFLVQDAHQGRGAGSVLLEHLAQAARENGIERFRAEVLPDNVRMAHVFRQAGYQVAHDLEDGVLEFTLDIEPTATSLEVMAAREQRAEARSVERLLTPRSVAVIGASRSRDTIGQTLVRNLILGGFTGPVYAVNPAARAVAGVPAYPSVLDIPGEVDMAVVAVPADAVRDVVVECARKGVRGLLVVSSGFAETGPEGRERQRDLVRLTRAHGMRLLGPSALGVINTDPAVSLNASLARVVPPRGRVGFFCQSGELGTVILETVARRGLGLSTFVSAGNRADVSGNDLLQYWADDPATEVVLLYLESIGNPRKFSRIARRLAGEKPVVAVRSGRFTQGVPIGHTVARSAVPQAAVDAMFRQAGVLVVDTLDAMLDVAQVLAHQPLPAGPNIAIVGNSDALALLAADTAAEVGLPVVHHPTALRPDATPADFERVLREAVEDPAVHSVIAVYVSPVDVDGLPVAEVIARVAAASAKPVVATFLGSEGVPEPLRRLDESGVVIRGSVPSYPSPQAGVRALAKAAEYAEWRRRPRGDQPALEGIAEERARAMVDALLAEHPEGMDLEGELLYQFLRWYGITVVPAYPVRSLDEAVAAGRRLGWNVVLKATAPQLRQRPDLADVWRNIDSEAEMRTAWQTMTTTMGDPSTASFVVQRMVDAGVPTVIGGVEDRMFGPIVSFGLAGVTADLLGDLAYRIPPLTDVDVASMIREVRASPLLFGHRGGVHADVAALEDLLHRVGRLAYDLPEVVELELMPVIASPAGVSVLGARVRVTPVEPIVRTDWYARRLTRL</sequence>
<dbReference type="SMART" id="SM00881">
    <property type="entry name" value="CoA_binding"/>
    <property type="match status" value="1"/>
</dbReference>
<dbReference type="Proteomes" id="UP000256485">
    <property type="component" value="Unassembled WGS sequence"/>
</dbReference>
<evidence type="ECO:0000259" key="1">
    <source>
        <dbReference type="PROSITE" id="PS51186"/>
    </source>
</evidence>
<dbReference type="SUPFAM" id="SSF52210">
    <property type="entry name" value="Succinyl-CoA synthetase domains"/>
    <property type="match status" value="2"/>
</dbReference>
<dbReference type="PANTHER" id="PTHR42793:SF1">
    <property type="entry name" value="PEPTIDYL-LYSINE N-ACETYLTRANSFERASE PATZ"/>
    <property type="match status" value="1"/>
</dbReference>
<dbReference type="GO" id="GO:0016747">
    <property type="term" value="F:acyltransferase activity, transferring groups other than amino-acyl groups"/>
    <property type="evidence" value="ECO:0007669"/>
    <property type="project" value="InterPro"/>
</dbReference>
<dbReference type="InterPro" id="IPR016102">
    <property type="entry name" value="Succinyl-CoA_synth-like"/>
</dbReference>
<comment type="caution">
    <text evidence="2">The sequence shown here is derived from an EMBL/GenBank/DDBJ whole genome shotgun (WGS) entry which is preliminary data.</text>
</comment>
<dbReference type="Pfam" id="PF00583">
    <property type="entry name" value="Acetyltransf_1"/>
    <property type="match status" value="1"/>
</dbReference>
<dbReference type="Gene3D" id="3.40.50.261">
    <property type="entry name" value="Succinyl-CoA synthetase domains"/>
    <property type="match status" value="2"/>
</dbReference>
<dbReference type="InterPro" id="IPR000182">
    <property type="entry name" value="GNAT_dom"/>
</dbReference>
<dbReference type="Gene3D" id="3.40.630.30">
    <property type="match status" value="1"/>
</dbReference>